<feature type="region of interest" description="Disordered" evidence="7">
    <location>
        <begin position="628"/>
        <end position="654"/>
    </location>
</feature>
<feature type="compositionally biased region" description="Basic and acidic residues" evidence="7">
    <location>
        <begin position="645"/>
        <end position="654"/>
    </location>
</feature>
<keyword evidence="10" id="KW-1185">Reference proteome</keyword>
<dbReference type="CDD" id="cd18316">
    <property type="entry name" value="BTB_POZ_KCTD-like"/>
    <property type="match status" value="1"/>
</dbReference>
<organism evidence="10 11">
    <name type="scientific">Macrostomum lignano</name>
    <dbReference type="NCBI Taxonomy" id="282301"/>
    <lineage>
        <taxon>Eukaryota</taxon>
        <taxon>Metazoa</taxon>
        <taxon>Spiralia</taxon>
        <taxon>Lophotrochozoa</taxon>
        <taxon>Platyhelminthes</taxon>
        <taxon>Rhabditophora</taxon>
        <taxon>Macrostomorpha</taxon>
        <taxon>Macrostomida</taxon>
        <taxon>Macrostomidae</taxon>
        <taxon>Macrostomum</taxon>
    </lineage>
</organism>
<keyword evidence="5" id="KW-0472">Membrane</keyword>
<accession>A0A1I8JPS5</accession>
<dbReference type="PANTHER" id="PTHR14499:SF136">
    <property type="entry name" value="GH08630P"/>
    <property type="match status" value="1"/>
</dbReference>
<dbReference type="GO" id="GO:0051260">
    <property type="term" value="P:protein homooligomerization"/>
    <property type="evidence" value="ECO:0007669"/>
    <property type="project" value="InterPro"/>
</dbReference>
<evidence type="ECO:0000259" key="8">
    <source>
        <dbReference type="Pfam" id="PF02214"/>
    </source>
</evidence>
<dbReference type="InterPro" id="IPR011333">
    <property type="entry name" value="SKP1/BTB/POZ_sf"/>
</dbReference>
<dbReference type="GO" id="GO:0005886">
    <property type="term" value="C:plasma membrane"/>
    <property type="evidence" value="ECO:0007669"/>
    <property type="project" value="UniProtKB-SubCell"/>
</dbReference>
<evidence type="ECO:0000256" key="7">
    <source>
        <dbReference type="SAM" id="MobiDB-lite"/>
    </source>
</evidence>
<dbReference type="SUPFAM" id="SSF54695">
    <property type="entry name" value="POZ domain"/>
    <property type="match status" value="1"/>
</dbReference>
<feature type="region of interest" description="Disordered" evidence="7">
    <location>
        <begin position="133"/>
        <end position="246"/>
    </location>
</feature>
<evidence type="ECO:0000256" key="2">
    <source>
        <dbReference type="ARBA" id="ARBA00004487"/>
    </source>
</evidence>
<feature type="region of interest" description="Disordered" evidence="7">
    <location>
        <begin position="58"/>
        <end position="86"/>
    </location>
</feature>
<dbReference type="Pfam" id="PF02214">
    <property type="entry name" value="BTB_2"/>
    <property type="match status" value="1"/>
</dbReference>
<comment type="subcellular location">
    <subcellularLocation>
        <location evidence="1">Cell membrane</location>
    </subcellularLocation>
    <subcellularLocation>
        <location evidence="2">Cell projection</location>
        <location evidence="2">Neuron projection</location>
    </subcellularLocation>
</comment>
<protein>
    <submittedName>
        <fullName evidence="11">BTB_2 domain-containing protein</fullName>
    </submittedName>
</protein>
<dbReference type="CDD" id="cd22204">
    <property type="entry name" value="H1_KCTD12-like"/>
    <property type="match status" value="1"/>
</dbReference>
<dbReference type="GO" id="GO:0043005">
    <property type="term" value="C:neuron projection"/>
    <property type="evidence" value="ECO:0007669"/>
    <property type="project" value="UniProtKB-SubCell"/>
</dbReference>
<evidence type="ECO:0000256" key="4">
    <source>
        <dbReference type="ARBA" id="ARBA00022553"/>
    </source>
</evidence>
<evidence type="ECO:0000259" key="9">
    <source>
        <dbReference type="Pfam" id="PF23110"/>
    </source>
</evidence>
<feature type="compositionally biased region" description="Basic and acidic residues" evidence="7">
    <location>
        <begin position="217"/>
        <end position="235"/>
    </location>
</feature>
<feature type="region of interest" description="Disordered" evidence="7">
    <location>
        <begin position="336"/>
        <end position="361"/>
    </location>
</feature>
<evidence type="ECO:0000256" key="5">
    <source>
        <dbReference type="ARBA" id="ARBA00023136"/>
    </source>
</evidence>
<evidence type="ECO:0000256" key="3">
    <source>
        <dbReference type="ARBA" id="ARBA00022475"/>
    </source>
</evidence>
<dbReference type="AlphaFoldDB" id="A0A1I8JPS5"/>
<dbReference type="InterPro" id="IPR057093">
    <property type="entry name" value="H1_KCTD8_12_16"/>
</dbReference>
<keyword evidence="6" id="KW-0966">Cell projection</keyword>
<feature type="compositionally biased region" description="Low complexity" evidence="7">
    <location>
        <begin position="67"/>
        <end position="86"/>
    </location>
</feature>
<proteinExistence type="predicted"/>
<sequence length="654" mass="71044">FRSHPHHTSSGPHLTPFRPHLTPVSGPHLTPVPVRISHQFGPHLTPVPARISHQFQSRISHQFRSASHTSSGPHSHTSSGPHLTHPVRISTSSVRFHTVSGPHLTQFSRIHTSSGPHLTPVPARIFTQFRSRISTPVPGPHPQADSHLLDPRRRHPSDPQSASVSGESWLSQSLSSDRQGQWLRRRKIDGRPQPRAGRLLPPRLAPDRVHGGPQHQWSRDRAAPDQGDDGRRGEVRPAGGGGHHGGAGAGVRQLLVEALSLLVRLPDLDLHRCIDLRRVLHVEQLVTEANRLFLADQAAHGGDATSCCAGSHDKRLACGGANGVCAHFYDSAPSGRRSWGLPKPQRETVKASGPSRASSSRRTFRMANAAGGTGQAAGVWWDLNVGGSHFSCSRATLCSEPGSRLSEWFSGDPAKHLPADSAGRFFIDRDGPAFGQLLNYLRDRPAGFHLPAGFSAAAAVCARRAAFYGLQGAVAALERAARRLRPAASPYRGTFAFGRDGLADVKFRKLTRILVAGRVSVCRAVRDPDRGQEDRYTSRFFLKHSVLEQAFEMLYDAGFSMVGSCGSGTKSSMTDVKPGQDNEETKWQHYNEFVFVAGKRSSRGYRRETGEEAMTPIATVQVSDRVLESDSPPPGFIALGFSSSARRDSAGQTP</sequence>
<dbReference type="Pfam" id="PF23110">
    <property type="entry name" value="H1_KCTD8_12_16"/>
    <property type="match status" value="1"/>
</dbReference>
<dbReference type="Gene3D" id="3.30.710.10">
    <property type="entry name" value="Potassium Channel Kv1.1, Chain A"/>
    <property type="match status" value="1"/>
</dbReference>
<dbReference type="PANTHER" id="PTHR14499">
    <property type="entry name" value="POTASSIUM CHANNEL TETRAMERIZATION DOMAIN-CONTAINING"/>
    <property type="match status" value="1"/>
</dbReference>
<keyword evidence="3" id="KW-1003">Cell membrane</keyword>
<keyword evidence="4" id="KW-0597">Phosphoprotein</keyword>
<evidence type="ECO:0000256" key="1">
    <source>
        <dbReference type="ARBA" id="ARBA00004236"/>
    </source>
</evidence>
<evidence type="ECO:0000256" key="6">
    <source>
        <dbReference type="ARBA" id="ARBA00023273"/>
    </source>
</evidence>
<dbReference type="InterPro" id="IPR003131">
    <property type="entry name" value="T1-type_BTB"/>
</dbReference>
<feature type="domain" description="KCTD8/12/16 H1" evidence="9">
    <location>
        <begin position="491"/>
        <end position="596"/>
    </location>
</feature>
<feature type="region of interest" description="Disordered" evidence="7">
    <location>
        <begin position="1"/>
        <end position="45"/>
    </location>
</feature>
<reference evidence="11" key="1">
    <citation type="submission" date="2016-11" db="UniProtKB">
        <authorList>
            <consortium name="WormBaseParasite"/>
        </authorList>
    </citation>
    <scope>IDENTIFICATION</scope>
</reference>
<dbReference type="WBParaSite" id="snap_masked-unitig_25207-processed-gene-0.1-mRNA-1">
    <property type="protein sequence ID" value="snap_masked-unitig_25207-processed-gene-0.1-mRNA-1"/>
    <property type="gene ID" value="snap_masked-unitig_25207-processed-gene-0.1"/>
</dbReference>
<dbReference type="Proteomes" id="UP000095280">
    <property type="component" value="Unplaced"/>
</dbReference>
<name>A0A1I8JPS5_9PLAT</name>
<feature type="compositionally biased region" description="Low complexity" evidence="7">
    <location>
        <begin position="163"/>
        <end position="176"/>
    </location>
</feature>
<evidence type="ECO:0000313" key="11">
    <source>
        <dbReference type="WBParaSite" id="snap_masked-unitig_25207-processed-gene-0.1-mRNA-1"/>
    </source>
</evidence>
<evidence type="ECO:0000313" key="10">
    <source>
        <dbReference type="Proteomes" id="UP000095280"/>
    </source>
</evidence>
<feature type="domain" description="Potassium channel tetramerisation-type BTB" evidence="8">
    <location>
        <begin position="383"/>
        <end position="473"/>
    </location>
</feature>